<gene>
    <name evidence="1" type="ORF">A1O5_02154</name>
</gene>
<proteinExistence type="predicted"/>
<name>W9X5I4_9EURO</name>
<comment type="caution">
    <text evidence="1">The sequence shown here is derived from an EMBL/GenBank/DDBJ whole genome shotgun (WGS) entry which is preliminary data.</text>
</comment>
<dbReference type="HOGENOM" id="CLU_1610588_0_0_1"/>
<dbReference type="AlphaFoldDB" id="W9X5I4"/>
<dbReference type="Proteomes" id="UP000019471">
    <property type="component" value="Unassembled WGS sequence"/>
</dbReference>
<organism evidence="1 2">
    <name type="scientific">Cladophialophora psammophila CBS 110553</name>
    <dbReference type="NCBI Taxonomy" id="1182543"/>
    <lineage>
        <taxon>Eukaryota</taxon>
        <taxon>Fungi</taxon>
        <taxon>Dikarya</taxon>
        <taxon>Ascomycota</taxon>
        <taxon>Pezizomycotina</taxon>
        <taxon>Eurotiomycetes</taxon>
        <taxon>Chaetothyriomycetidae</taxon>
        <taxon>Chaetothyriales</taxon>
        <taxon>Herpotrichiellaceae</taxon>
        <taxon>Cladophialophora</taxon>
    </lineage>
</organism>
<dbReference type="EMBL" id="AMGX01000002">
    <property type="protein sequence ID" value="EXJ75458.1"/>
    <property type="molecule type" value="Genomic_DNA"/>
</dbReference>
<reference evidence="1 2" key="1">
    <citation type="submission" date="2013-03" db="EMBL/GenBank/DDBJ databases">
        <title>The Genome Sequence of Cladophialophora psammophila CBS 110553.</title>
        <authorList>
            <consortium name="The Broad Institute Genomics Platform"/>
            <person name="Cuomo C."/>
            <person name="de Hoog S."/>
            <person name="Gorbushina A."/>
            <person name="Walker B."/>
            <person name="Young S.K."/>
            <person name="Zeng Q."/>
            <person name="Gargeya S."/>
            <person name="Fitzgerald M."/>
            <person name="Haas B."/>
            <person name="Abouelleil A."/>
            <person name="Allen A.W."/>
            <person name="Alvarado L."/>
            <person name="Arachchi H.M."/>
            <person name="Berlin A.M."/>
            <person name="Chapman S.B."/>
            <person name="Gainer-Dewar J."/>
            <person name="Goldberg J."/>
            <person name="Griggs A."/>
            <person name="Gujja S."/>
            <person name="Hansen M."/>
            <person name="Howarth C."/>
            <person name="Imamovic A."/>
            <person name="Ireland A."/>
            <person name="Larimer J."/>
            <person name="McCowan C."/>
            <person name="Murphy C."/>
            <person name="Pearson M."/>
            <person name="Poon T.W."/>
            <person name="Priest M."/>
            <person name="Roberts A."/>
            <person name="Saif S."/>
            <person name="Shea T."/>
            <person name="Sisk P."/>
            <person name="Sykes S."/>
            <person name="Wortman J."/>
            <person name="Nusbaum C."/>
            <person name="Birren B."/>
        </authorList>
    </citation>
    <scope>NUCLEOTIDE SEQUENCE [LARGE SCALE GENOMIC DNA]</scope>
    <source>
        <strain evidence="1 2">CBS 110553</strain>
    </source>
</reference>
<dbReference type="GeneID" id="19186887"/>
<evidence type="ECO:0000313" key="1">
    <source>
        <dbReference type="EMBL" id="EXJ75458.1"/>
    </source>
</evidence>
<protein>
    <submittedName>
        <fullName evidence="1">Uncharacterized protein</fullName>
    </submittedName>
</protein>
<keyword evidence="2" id="KW-1185">Reference proteome</keyword>
<accession>W9X5I4</accession>
<dbReference type="RefSeq" id="XP_007740960.1">
    <property type="nucleotide sequence ID" value="XM_007742770.1"/>
</dbReference>
<sequence length="165" mass="18530">MTVEEARSIIGQDCTETDTPLRDSFAYETHEAPRMPPSTPRPYQNLYQNPQSLMQFASDRTEEYWCGSEQPAAGGLRSSVVSQKAHAEDFETQPLDLFQPLFDPDMLELFSNRVMPDLSQFDTASLNLNYLDIEGWDKTTVDVATRAPGIATCENISALDWDISA</sequence>
<evidence type="ECO:0000313" key="2">
    <source>
        <dbReference type="Proteomes" id="UP000019471"/>
    </source>
</evidence>